<proteinExistence type="predicted"/>
<comment type="caution">
    <text evidence="1">The sequence shown here is derived from an EMBL/GenBank/DDBJ whole genome shotgun (WGS) entry which is preliminary data.</text>
</comment>
<evidence type="ECO:0000313" key="1">
    <source>
        <dbReference type="EMBL" id="KKN72819.1"/>
    </source>
</evidence>
<gene>
    <name evidence="1" type="ORF">LCGC14_0406740</name>
</gene>
<organism evidence="1">
    <name type="scientific">marine sediment metagenome</name>
    <dbReference type="NCBI Taxonomy" id="412755"/>
    <lineage>
        <taxon>unclassified sequences</taxon>
        <taxon>metagenomes</taxon>
        <taxon>ecological metagenomes</taxon>
    </lineage>
</organism>
<evidence type="ECO:0008006" key="2">
    <source>
        <dbReference type="Google" id="ProtNLM"/>
    </source>
</evidence>
<sequence length="56" mass="6782">MNNYKTFTIVIHNPDTMKQLDRLALSEHRTRSAQIEYIIEGYLRENEDEFIDKHKD</sequence>
<protein>
    <recommendedName>
        <fullName evidence="2">Ribbon-helix-helix protein CopG domain-containing protein</fullName>
    </recommendedName>
</protein>
<dbReference type="AlphaFoldDB" id="A0A0F9T0P4"/>
<accession>A0A0F9T0P4</accession>
<name>A0A0F9T0P4_9ZZZZ</name>
<reference evidence="1" key="1">
    <citation type="journal article" date="2015" name="Nature">
        <title>Complex archaea that bridge the gap between prokaryotes and eukaryotes.</title>
        <authorList>
            <person name="Spang A."/>
            <person name="Saw J.H."/>
            <person name="Jorgensen S.L."/>
            <person name="Zaremba-Niedzwiedzka K."/>
            <person name="Martijn J."/>
            <person name="Lind A.E."/>
            <person name="van Eijk R."/>
            <person name="Schleper C."/>
            <person name="Guy L."/>
            <person name="Ettema T.J."/>
        </authorList>
    </citation>
    <scope>NUCLEOTIDE SEQUENCE</scope>
</reference>
<dbReference type="EMBL" id="LAZR01000354">
    <property type="protein sequence ID" value="KKN72819.1"/>
    <property type="molecule type" value="Genomic_DNA"/>
</dbReference>